<feature type="region of interest" description="Disordered" evidence="1">
    <location>
        <begin position="1"/>
        <end position="57"/>
    </location>
</feature>
<comment type="caution">
    <text evidence="2">The sequence shown here is derived from an EMBL/GenBank/DDBJ whole genome shotgun (WGS) entry which is preliminary data.</text>
</comment>
<gene>
    <name evidence="2" type="ORF">J3D65DRAFT_70868</name>
</gene>
<evidence type="ECO:0000313" key="3">
    <source>
        <dbReference type="Proteomes" id="UP001360953"/>
    </source>
</evidence>
<dbReference type="GeneID" id="92037009"/>
<reference evidence="2 3" key="1">
    <citation type="submission" date="2024-04" db="EMBL/GenBank/DDBJ databases">
        <title>Phyllosticta paracitricarpa is synonymous to the EU quarantine fungus P. citricarpa based on phylogenomic analyses.</title>
        <authorList>
            <consortium name="Lawrence Berkeley National Laboratory"/>
            <person name="Van ingen-buijs V.A."/>
            <person name="Van westerhoven A.C."/>
            <person name="Haridas S."/>
            <person name="Skiadas P."/>
            <person name="Martin F."/>
            <person name="Groenewald J.Z."/>
            <person name="Crous P.W."/>
            <person name="Seidl M.F."/>
        </authorList>
    </citation>
    <scope>NUCLEOTIDE SEQUENCE [LARGE SCALE GENOMIC DNA]</scope>
    <source>
        <strain evidence="2 3">CPC 17464</strain>
    </source>
</reference>
<dbReference type="EMBL" id="JBBPEH010000010">
    <property type="protein sequence ID" value="KAK7533133.1"/>
    <property type="molecule type" value="Genomic_DNA"/>
</dbReference>
<sequence>MRKENNTPGISGHRGKSNCRAPGPPKASRLRHSHFPNISHLQPSRQTRGKRKGRAARKTILPAAAAGELPVRASLLPAPRRRPGTSISAILGPLPMLMPMLGSDSAFVCLARTRQAYCACEGAYLLLLCCLSAVLERLLRCGVRFITLFRCHGFGDE</sequence>
<organism evidence="2 3">
    <name type="scientific">Phyllosticta citribraziliensis</name>
    <dbReference type="NCBI Taxonomy" id="989973"/>
    <lineage>
        <taxon>Eukaryota</taxon>
        <taxon>Fungi</taxon>
        <taxon>Dikarya</taxon>
        <taxon>Ascomycota</taxon>
        <taxon>Pezizomycotina</taxon>
        <taxon>Dothideomycetes</taxon>
        <taxon>Dothideomycetes incertae sedis</taxon>
        <taxon>Botryosphaeriales</taxon>
        <taxon>Phyllostictaceae</taxon>
        <taxon>Phyllosticta</taxon>
    </lineage>
</organism>
<proteinExistence type="predicted"/>
<dbReference type="Proteomes" id="UP001360953">
    <property type="component" value="Unassembled WGS sequence"/>
</dbReference>
<keyword evidence="3" id="KW-1185">Reference proteome</keyword>
<protein>
    <submittedName>
        <fullName evidence="2">Uncharacterized protein</fullName>
    </submittedName>
</protein>
<evidence type="ECO:0000256" key="1">
    <source>
        <dbReference type="SAM" id="MobiDB-lite"/>
    </source>
</evidence>
<name>A0ABR1LEU4_9PEZI</name>
<feature type="compositionally biased region" description="Basic residues" evidence="1">
    <location>
        <begin position="47"/>
        <end position="57"/>
    </location>
</feature>
<dbReference type="RefSeq" id="XP_066652526.1">
    <property type="nucleotide sequence ID" value="XM_066804103.1"/>
</dbReference>
<accession>A0ABR1LEU4</accession>
<evidence type="ECO:0000313" key="2">
    <source>
        <dbReference type="EMBL" id="KAK7533133.1"/>
    </source>
</evidence>